<evidence type="ECO:0000256" key="1">
    <source>
        <dbReference type="SAM" id="Phobius"/>
    </source>
</evidence>
<keyword evidence="1" id="KW-0472">Membrane</keyword>
<keyword evidence="1" id="KW-0812">Transmembrane</keyword>
<evidence type="ECO:0000313" key="3">
    <source>
        <dbReference type="EMBL" id="WXK94422.1"/>
    </source>
</evidence>
<reference evidence="3 4" key="1">
    <citation type="submission" date="2024-03" db="EMBL/GenBank/DDBJ databases">
        <title>Rhodococcus navarretei sp. nov. and Pseudarthrobacter quantumdoti sp. nov., two new species with the ability to biosynthesize Quantum Dots isolated from soil samples at Union Glacier, Antarctica.</title>
        <authorList>
            <person name="Vargas M."/>
        </authorList>
    </citation>
    <scope>NUCLEOTIDE SEQUENCE [LARGE SCALE GENOMIC DNA]</scope>
    <source>
        <strain evidence="3 4">RC-2-3</strain>
    </source>
</reference>
<gene>
    <name evidence="3" type="ORF">WHH00_06365</name>
</gene>
<keyword evidence="3" id="KW-0808">Transferase</keyword>
<dbReference type="Pfam" id="PF00535">
    <property type="entry name" value="Glycos_transf_2"/>
    <property type="match status" value="1"/>
</dbReference>
<proteinExistence type="predicted"/>
<keyword evidence="4" id="KW-1185">Reference proteome</keyword>
<dbReference type="Gene3D" id="3.90.550.10">
    <property type="entry name" value="Spore Coat Polysaccharide Biosynthesis Protein SpsA, Chain A"/>
    <property type="match status" value="1"/>
</dbReference>
<dbReference type="InterPro" id="IPR001173">
    <property type="entry name" value="Glyco_trans_2-like"/>
</dbReference>
<accession>A0ABZ2R7M4</accession>
<dbReference type="EC" id="2.4.-.-" evidence="3"/>
<keyword evidence="3" id="KW-0328">Glycosyltransferase</keyword>
<sequence length="349" mass="39297">MPNDRDLLAGALIPQNMAFGVIAMAAYRPNMDLFRRQIESIKLQTHENFLCLISADGGSAALESELARIVGRDPRFKVLGFDERLGFYGNFERVLRNVPSAAEWVALSDQDDYWYPNKIERLVSELVAYPLVASQARVVEHPSGLVLSQRTRRNTVRPQSYFVENQFTGGTMVFRRNVLDVALPFPRFDSPSEVHDHWIAVCASSEGQCIVIDDVLQDYVQHGENVLGEAKEGFSLWRSCTNLLAISQKTRGSSSVRNLFRTIYDVGAGWREVMADELGKRAPNLDGDIAVAVRIFGSGRERWRTYWSVFGGWRSGEITVRAALEYIIGDAAVSFGRIVMRPAWTRGRQ</sequence>
<evidence type="ECO:0000259" key="2">
    <source>
        <dbReference type="Pfam" id="PF00535"/>
    </source>
</evidence>
<protein>
    <submittedName>
        <fullName evidence="3">Glycosyltransferase</fullName>
        <ecNumber evidence="3">2.4.-.-</ecNumber>
    </submittedName>
</protein>
<dbReference type="GO" id="GO:0016757">
    <property type="term" value="F:glycosyltransferase activity"/>
    <property type="evidence" value="ECO:0007669"/>
    <property type="project" value="UniProtKB-KW"/>
</dbReference>
<dbReference type="SUPFAM" id="SSF53448">
    <property type="entry name" value="Nucleotide-diphospho-sugar transferases"/>
    <property type="match status" value="1"/>
</dbReference>
<organism evidence="3 4">
    <name type="scientific">Pseudarthrobacter quantipunctorum</name>
    <dbReference type="NCBI Taxonomy" id="3128980"/>
    <lineage>
        <taxon>Bacteria</taxon>
        <taxon>Bacillati</taxon>
        <taxon>Actinomycetota</taxon>
        <taxon>Actinomycetes</taxon>
        <taxon>Micrococcales</taxon>
        <taxon>Micrococcaceae</taxon>
        <taxon>Pseudarthrobacter</taxon>
    </lineage>
</organism>
<dbReference type="Proteomes" id="UP001623384">
    <property type="component" value="Chromosome"/>
</dbReference>
<keyword evidence="1" id="KW-1133">Transmembrane helix</keyword>
<dbReference type="EMBL" id="CP148033">
    <property type="protein sequence ID" value="WXK94422.1"/>
    <property type="molecule type" value="Genomic_DNA"/>
</dbReference>
<feature type="domain" description="Glycosyltransferase 2-like" evidence="2">
    <location>
        <begin position="33"/>
        <end position="169"/>
    </location>
</feature>
<evidence type="ECO:0000313" key="4">
    <source>
        <dbReference type="Proteomes" id="UP001623384"/>
    </source>
</evidence>
<name>A0ABZ2R7M4_9MICC</name>
<dbReference type="RefSeq" id="WP_406637445.1">
    <property type="nucleotide sequence ID" value="NZ_CP148033.1"/>
</dbReference>
<dbReference type="InterPro" id="IPR029044">
    <property type="entry name" value="Nucleotide-diphossugar_trans"/>
</dbReference>
<feature type="transmembrane region" description="Helical" evidence="1">
    <location>
        <begin position="6"/>
        <end position="27"/>
    </location>
</feature>